<dbReference type="PANTHER" id="PTHR33219">
    <property type="entry name" value="YLMG HOMOLOG PROTEIN 2, CHLOROPLASTIC"/>
    <property type="match status" value="1"/>
</dbReference>
<dbReference type="Pfam" id="PF02325">
    <property type="entry name" value="CCB3_YggT"/>
    <property type="match status" value="2"/>
</dbReference>
<gene>
    <name evidence="2" type="ORF">CI610_01896</name>
</gene>
<keyword evidence="1" id="KW-0472">Membrane</keyword>
<dbReference type="GO" id="GO:0016020">
    <property type="term" value="C:membrane"/>
    <property type="evidence" value="ECO:0007669"/>
    <property type="project" value="InterPro"/>
</dbReference>
<dbReference type="EMBL" id="NSIT01000092">
    <property type="protein sequence ID" value="PJE79147.1"/>
    <property type="molecule type" value="Genomic_DNA"/>
</dbReference>
<feature type="transmembrane region" description="Helical" evidence="1">
    <location>
        <begin position="115"/>
        <end position="134"/>
    </location>
</feature>
<sequence length="195" mass="21312">MSGFSSSMVFIVQTLGNLFIYAVLLRFLLQLVKADFYNPLSQAVVKITSPLLKPLRRIIPGFGGMDIAALILAFVLEMILLYLLYGLRGASPSAVPIVLVMVQAVFKLIDLILNIYIFSMVIIAIASWVTSGRYNPALVLLMQLTDPIASRVRRIIPPIGGLDLSFMAIMLVIILIQGALPGIENSALRGLASFF</sequence>
<dbReference type="AlphaFoldDB" id="A0A2H9T7E8"/>
<evidence type="ECO:0000256" key="1">
    <source>
        <dbReference type="SAM" id="Phobius"/>
    </source>
</evidence>
<dbReference type="PANTHER" id="PTHR33219:SF14">
    <property type="entry name" value="PROTEIN COFACTOR ASSEMBLY OF COMPLEX C SUBUNIT B CCB3, CHLOROPLASTIC-RELATED"/>
    <property type="match status" value="1"/>
</dbReference>
<comment type="caution">
    <text evidence="2">The sequence shown here is derived from an EMBL/GenBank/DDBJ whole genome shotgun (WGS) entry which is preliminary data.</text>
</comment>
<feature type="transmembrane region" description="Helical" evidence="1">
    <location>
        <begin position="155"/>
        <end position="180"/>
    </location>
</feature>
<evidence type="ECO:0008006" key="3">
    <source>
        <dbReference type="Google" id="ProtNLM"/>
    </source>
</evidence>
<protein>
    <recommendedName>
        <fullName evidence="3">YggT family protein</fullName>
    </recommendedName>
</protein>
<keyword evidence="1" id="KW-0812">Transmembrane</keyword>
<reference evidence="2" key="1">
    <citation type="journal article" date="2017" name="Appl. Environ. Microbiol.">
        <title>Molecular characterization of an Endozoicomonas-like organism causing infection in king scallop Pecten maximus L.</title>
        <authorList>
            <person name="Cano I."/>
            <person name="van Aerle R."/>
            <person name="Ross S."/>
            <person name="Verner-Jeffreys D.W."/>
            <person name="Paley R.K."/>
            <person name="Rimmer G."/>
            <person name="Ryder D."/>
            <person name="Hooper P."/>
            <person name="Stone D."/>
            <person name="Feist S.W."/>
        </authorList>
    </citation>
    <scope>NUCLEOTIDE SEQUENCE</scope>
</reference>
<evidence type="ECO:0000313" key="2">
    <source>
        <dbReference type="EMBL" id="PJE79147.1"/>
    </source>
</evidence>
<accession>A0A2H9T7E8</accession>
<feature type="transmembrane region" description="Helical" evidence="1">
    <location>
        <begin position="58"/>
        <end position="85"/>
    </location>
</feature>
<name>A0A2H9T7E8_9ZZZZ</name>
<proteinExistence type="predicted"/>
<dbReference type="InterPro" id="IPR003425">
    <property type="entry name" value="CCB3/YggT"/>
</dbReference>
<organism evidence="2">
    <name type="scientific">invertebrate metagenome</name>
    <dbReference type="NCBI Taxonomy" id="1711999"/>
    <lineage>
        <taxon>unclassified sequences</taxon>
        <taxon>metagenomes</taxon>
        <taxon>organismal metagenomes</taxon>
    </lineage>
</organism>
<keyword evidence="1" id="KW-1133">Transmembrane helix</keyword>